<dbReference type="Proteomes" id="UP000185124">
    <property type="component" value="Unassembled WGS sequence"/>
</dbReference>
<keyword evidence="1" id="KW-0472">Membrane</keyword>
<dbReference type="AlphaFoldDB" id="A0A1N6AMM2"/>
<feature type="transmembrane region" description="Helical" evidence="1">
    <location>
        <begin position="39"/>
        <end position="61"/>
    </location>
</feature>
<dbReference type="STRING" id="709881.SAMN04489832_5784"/>
<keyword evidence="1" id="KW-0812">Transmembrane</keyword>
<proteinExistence type="predicted"/>
<keyword evidence="1" id="KW-1133">Transmembrane helix</keyword>
<evidence type="ECO:0000256" key="1">
    <source>
        <dbReference type="SAM" id="Phobius"/>
    </source>
</evidence>
<dbReference type="RefSeq" id="WP_074317140.1">
    <property type="nucleotide sequence ID" value="NZ_FSQT01000002.1"/>
</dbReference>
<name>A0A1N6AMM2_9ACTN</name>
<sequence>MTNPTVRGLWLAIATLTAGIVAATAGLLAWAGGMNPPTAILTAGGAFAGTLLLILTAVRFATGQPE</sequence>
<feature type="transmembrane region" description="Helical" evidence="1">
    <location>
        <begin position="9"/>
        <end position="33"/>
    </location>
</feature>
<dbReference type="OrthoDB" id="9983969at2"/>
<gene>
    <name evidence="2" type="ORF">SAMN04489832_5784</name>
</gene>
<reference evidence="3" key="1">
    <citation type="submission" date="2016-12" db="EMBL/GenBank/DDBJ databases">
        <authorList>
            <person name="Varghese N."/>
            <person name="Submissions S."/>
        </authorList>
    </citation>
    <scope>NUCLEOTIDE SEQUENCE [LARGE SCALE GENOMIC DNA]</scope>
    <source>
        <strain evidence="3">DSM 45599</strain>
    </source>
</reference>
<keyword evidence="3" id="KW-1185">Reference proteome</keyword>
<accession>A0A1N6AMM2</accession>
<dbReference type="EMBL" id="FSQT01000002">
    <property type="protein sequence ID" value="SIN35267.1"/>
    <property type="molecule type" value="Genomic_DNA"/>
</dbReference>
<organism evidence="2 3">
    <name type="scientific">Micromonospora cremea</name>
    <dbReference type="NCBI Taxonomy" id="709881"/>
    <lineage>
        <taxon>Bacteria</taxon>
        <taxon>Bacillati</taxon>
        <taxon>Actinomycetota</taxon>
        <taxon>Actinomycetes</taxon>
        <taxon>Micromonosporales</taxon>
        <taxon>Micromonosporaceae</taxon>
        <taxon>Micromonospora</taxon>
    </lineage>
</organism>
<evidence type="ECO:0000313" key="3">
    <source>
        <dbReference type="Proteomes" id="UP000185124"/>
    </source>
</evidence>
<protein>
    <submittedName>
        <fullName evidence="2">Uncharacterized protein</fullName>
    </submittedName>
</protein>
<evidence type="ECO:0000313" key="2">
    <source>
        <dbReference type="EMBL" id="SIN35267.1"/>
    </source>
</evidence>